<dbReference type="STRING" id="137246.A0A401RHF1"/>
<dbReference type="InterPro" id="IPR036116">
    <property type="entry name" value="FN3_sf"/>
</dbReference>
<dbReference type="InterPro" id="IPR050991">
    <property type="entry name" value="ECM_Regulatory_Proteins"/>
</dbReference>
<sequence>MPPVSSRMEASDAPVGLATPGMDLSVEMLTNVKVEVTTVTARPPVSTAPALSNVCVKLATLEMGGFVQNSADMYWFFNMAQLSNATRQYTGIRFWVESLSVESQEDYIAFGCGTDPDRQKQFTLTEKNLNITTFHLSNCTDSWVHFHSGPNVPSTRFRIYYEMELRNMVQAVTASVTEPNVTLRWTVIPIPRTEILNYQVNTNCTNHTNGIIQLQTYHPGNTTSLVFTGLGSLSLCTTVIQVNTSSDGLVTTQSFTFRTYSEMIPEALSLTSITTTSAVISWAPLGSVSALRGCSLHYYSIGSPDTVRTVSFTLNSTEAVITGLKPDTTYTVSIVCHSLFNRTLSSQLLNVTTLPSLRFIINVYASHITSSTAVIGWDLHPSKAALIWSYSISYGPYARGGPTRNIIAFPPITTVILTDLNQSTVYIVTVSAKTLFGKEDTGSTLKFMTQSFTVPSNKTPAAPQQVRVGEFESYCVLVSWKPPSASTNETIQYNVNVQVPDSSPVRYTTNANYIYLRDLPQKPTYNITVSAVNRQGEGSPSKKVSLRMLQKQQPTPVQKLKPRLLINEAVSIRASSIMLRLPECGMFDTAARQLDASYGRLSLYIVVAENEVAYRNFTLLSLNSISGVSNQSDPGQQSPYVAQQHLSVYDCDDGKNLDLSKTLLYYVVGSNSTCHSLVVCDKPLHSNTTYRIKYLLVDQHRGEIMSSNWSDKFHTKQGGLG</sequence>
<proteinExistence type="predicted"/>
<reference evidence="3 4" key="1">
    <citation type="journal article" date="2018" name="Nat. Ecol. Evol.">
        <title>Shark genomes provide insights into elasmobranch evolution and the origin of vertebrates.</title>
        <authorList>
            <person name="Hara Y"/>
            <person name="Yamaguchi K"/>
            <person name="Onimaru K"/>
            <person name="Kadota M"/>
            <person name="Koyanagi M"/>
            <person name="Keeley SD"/>
            <person name="Tatsumi K"/>
            <person name="Tanaka K"/>
            <person name="Motone F"/>
            <person name="Kageyama Y"/>
            <person name="Nozu R"/>
            <person name="Adachi N"/>
            <person name="Nishimura O"/>
            <person name="Nakagawa R"/>
            <person name="Tanegashima C"/>
            <person name="Kiyatake I"/>
            <person name="Matsumoto R"/>
            <person name="Murakumo K"/>
            <person name="Nishida K"/>
            <person name="Terakita A"/>
            <person name="Kuratani S"/>
            <person name="Sato K"/>
            <person name="Hyodo S Kuraku.S."/>
        </authorList>
    </citation>
    <scope>NUCLEOTIDE SEQUENCE [LARGE SCALE GENOMIC DNA]</scope>
</reference>
<dbReference type="SUPFAM" id="SSF49265">
    <property type="entry name" value="Fibronectin type III"/>
    <property type="match status" value="2"/>
</dbReference>
<dbReference type="Pfam" id="PF00041">
    <property type="entry name" value="fn3"/>
    <property type="match status" value="2"/>
</dbReference>
<dbReference type="PANTHER" id="PTHR46708:SF2">
    <property type="entry name" value="FIBRONECTIN TYPE-III DOMAIN-CONTAINING PROTEIN"/>
    <property type="match status" value="1"/>
</dbReference>
<gene>
    <name evidence="3" type="ORF">chiPu_0017602</name>
</gene>
<dbReference type="Proteomes" id="UP000287033">
    <property type="component" value="Unassembled WGS sequence"/>
</dbReference>
<dbReference type="SMART" id="SM00060">
    <property type="entry name" value="FN3"/>
    <property type="match status" value="3"/>
</dbReference>
<feature type="domain" description="Fibronectin type-III" evidence="2">
    <location>
        <begin position="264"/>
        <end position="356"/>
    </location>
</feature>
<dbReference type="Gene3D" id="2.60.40.10">
    <property type="entry name" value="Immunoglobulins"/>
    <property type="match status" value="3"/>
</dbReference>
<dbReference type="InterPro" id="IPR013783">
    <property type="entry name" value="Ig-like_fold"/>
</dbReference>
<dbReference type="CDD" id="cd00063">
    <property type="entry name" value="FN3"/>
    <property type="match status" value="3"/>
</dbReference>
<dbReference type="OrthoDB" id="9945328at2759"/>
<dbReference type="PROSITE" id="PS50853">
    <property type="entry name" value="FN3"/>
    <property type="match status" value="3"/>
</dbReference>
<dbReference type="PANTHER" id="PTHR46708">
    <property type="entry name" value="TENASCIN"/>
    <property type="match status" value="1"/>
</dbReference>
<feature type="domain" description="Fibronectin type-III" evidence="2">
    <location>
        <begin position="462"/>
        <end position="551"/>
    </location>
</feature>
<accession>A0A401RHF1</accession>
<dbReference type="AlphaFoldDB" id="A0A401RHF1"/>
<comment type="caution">
    <text evidence="3">The sequence shown here is derived from an EMBL/GenBank/DDBJ whole genome shotgun (WGS) entry which is preliminary data.</text>
</comment>
<evidence type="ECO:0000259" key="2">
    <source>
        <dbReference type="PROSITE" id="PS50853"/>
    </source>
</evidence>
<protein>
    <recommendedName>
        <fullName evidence="2">Fibronectin type-III domain-containing protein</fullName>
    </recommendedName>
</protein>
<evidence type="ECO:0000256" key="1">
    <source>
        <dbReference type="ARBA" id="ARBA00022737"/>
    </source>
</evidence>
<feature type="domain" description="Fibronectin type-III" evidence="2">
    <location>
        <begin position="359"/>
        <end position="452"/>
    </location>
</feature>
<organism evidence="3 4">
    <name type="scientific">Chiloscyllium punctatum</name>
    <name type="common">Brownbanded bambooshark</name>
    <name type="synonym">Hemiscyllium punctatum</name>
    <dbReference type="NCBI Taxonomy" id="137246"/>
    <lineage>
        <taxon>Eukaryota</taxon>
        <taxon>Metazoa</taxon>
        <taxon>Chordata</taxon>
        <taxon>Craniata</taxon>
        <taxon>Vertebrata</taxon>
        <taxon>Chondrichthyes</taxon>
        <taxon>Elasmobranchii</taxon>
        <taxon>Galeomorphii</taxon>
        <taxon>Galeoidea</taxon>
        <taxon>Orectolobiformes</taxon>
        <taxon>Hemiscylliidae</taxon>
        <taxon>Chiloscyllium</taxon>
    </lineage>
</organism>
<evidence type="ECO:0000313" key="3">
    <source>
        <dbReference type="EMBL" id="GCC17564.1"/>
    </source>
</evidence>
<keyword evidence="1" id="KW-0677">Repeat</keyword>
<keyword evidence="4" id="KW-1185">Reference proteome</keyword>
<dbReference type="EMBL" id="BEZZ01001327">
    <property type="protein sequence ID" value="GCC17564.1"/>
    <property type="molecule type" value="Genomic_DNA"/>
</dbReference>
<evidence type="ECO:0000313" key="4">
    <source>
        <dbReference type="Proteomes" id="UP000287033"/>
    </source>
</evidence>
<name>A0A401RHF1_CHIPU</name>
<dbReference type="InterPro" id="IPR003961">
    <property type="entry name" value="FN3_dom"/>
</dbReference>